<organism evidence="2 3">
    <name type="scientific">Kribbella lupini</name>
    <dbReference type="NCBI Taxonomy" id="291602"/>
    <lineage>
        <taxon>Bacteria</taxon>
        <taxon>Bacillati</taxon>
        <taxon>Actinomycetota</taxon>
        <taxon>Actinomycetes</taxon>
        <taxon>Propionibacteriales</taxon>
        <taxon>Kribbellaceae</taxon>
        <taxon>Kribbella</taxon>
    </lineage>
</organism>
<dbReference type="Gene3D" id="3.40.630.30">
    <property type="match status" value="1"/>
</dbReference>
<name>A0ABN2B4W1_9ACTN</name>
<evidence type="ECO:0000313" key="3">
    <source>
        <dbReference type="Proteomes" id="UP001500363"/>
    </source>
</evidence>
<dbReference type="Proteomes" id="UP001500363">
    <property type="component" value="Unassembled WGS sequence"/>
</dbReference>
<dbReference type="InterPro" id="IPR000182">
    <property type="entry name" value="GNAT_dom"/>
</dbReference>
<evidence type="ECO:0000313" key="2">
    <source>
        <dbReference type="EMBL" id="GAA1533653.1"/>
    </source>
</evidence>
<accession>A0ABN2B4W1</accession>
<dbReference type="SUPFAM" id="SSF55729">
    <property type="entry name" value="Acyl-CoA N-acyltransferases (Nat)"/>
    <property type="match status" value="1"/>
</dbReference>
<reference evidence="2 3" key="1">
    <citation type="journal article" date="2019" name="Int. J. Syst. Evol. Microbiol.">
        <title>The Global Catalogue of Microorganisms (GCM) 10K type strain sequencing project: providing services to taxonomists for standard genome sequencing and annotation.</title>
        <authorList>
            <consortium name="The Broad Institute Genomics Platform"/>
            <consortium name="The Broad Institute Genome Sequencing Center for Infectious Disease"/>
            <person name="Wu L."/>
            <person name="Ma J."/>
        </authorList>
    </citation>
    <scope>NUCLEOTIDE SEQUENCE [LARGE SCALE GENOMIC DNA]</scope>
    <source>
        <strain evidence="2 3">JCM 14303</strain>
    </source>
</reference>
<protein>
    <recommendedName>
        <fullName evidence="1">N-acetyltransferase domain-containing protein</fullName>
    </recommendedName>
</protein>
<keyword evidence="3" id="KW-1185">Reference proteome</keyword>
<dbReference type="InterPro" id="IPR016181">
    <property type="entry name" value="Acyl_CoA_acyltransferase"/>
</dbReference>
<dbReference type="CDD" id="cd04301">
    <property type="entry name" value="NAT_SF"/>
    <property type="match status" value="1"/>
</dbReference>
<dbReference type="Pfam" id="PF00583">
    <property type="entry name" value="Acetyltransf_1"/>
    <property type="match status" value="1"/>
</dbReference>
<dbReference type="RefSeq" id="WP_344176064.1">
    <property type="nucleotide sequence ID" value="NZ_BAAANC010000002.1"/>
</dbReference>
<dbReference type="EMBL" id="BAAANC010000002">
    <property type="protein sequence ID" value="GAA1533653.1"/>
    <property type="molecule type" value="Genomic_DNA"/>
</dbReference>
<proteinExistence type="predicted"/>
<evidence type="ECO:0000259" key="1">
    <source>
        <dbReference type="PROSITE" id="PS51186"/>
    </source>
</evidence>
<comment type="caution">
    <text evidence="2">The sequence shown here is derived from an EMBL/GenBank/DDBJ whole genome shotgun (WGS) entry which is preliminary data.</text>
</comment>
<dbReference type="PROSITE" id="PS51186">
    <property type="entry name" value="GNAT"/>
    <property type="match status" value="1"/>
</dbReference>
<sequence>MDDLLRRWQFGWGLCRGLPPALDRPTALDVTLGLPHRDRELFAVPGTTPAALIGEVLHAARPTWLTVTTHEPEQAVAELQSAGLQLFPEQKLLMTIDLRTHPQPSTRHQVLTTTEGALERTRIAAWRKDDEGEAARGMMAVVGGDAVMHDIHTNPAYRRQGLGSVVMGTLARRALERGATTGLLMATVEGAALYRKLGWVPQATMLTAKAA</sequence>
<gene>
    <name evidence="2" type="ORF">GCM10009741_39950</name>
</gene>
<feature type="domain" description="N-acetyltransferase" evidence="1">
    <location>
        <begin position="82"/>
        <end position="211"/>
    </location>
</feature>